<gene>
    <name evidence="1" type="ORF">NCTC13354_00660</name>
</gene>
<evidence type="ECO:0000313" key="2">
    <source>
        <dbReference type="Proteomes" id="UP000269542"/>
    </source>
</evidence>
<reference evidence="1 2" key="1">
    <citation type="submission" date="2018-12" db="EMBL/GenBank/DDBJ databases">
        <authorList>
            <consortium name="Pathogen Informatics"/>
        </authorList>
    </citation>
    <scope>NUCLEOTIDE SEQUENCE [LARGE SCALE GENOMIC DNA]</scope>
    <source>
        <strain evidence="1 2">NCTC13354</strain>
    </source>
</reference>
<organism evidence="1 2">
    <name type="scientific">Trueperella bialowiezensis</name>
    <dbReference type="NCBI Taxonomy" id="312285"/>
    <lineage>
        <taxon>Bacteria</taxon>
        <taxon>Bacillati</taxon>
        <taxon>Actinomycetota</taxon>
        <taxon>Actinomycetes</taxon>
        <taxon>Actinomycetales</taxon>
        <taxon>Actinomycetaceae</taxon>
        <taxon>Trueperella</taxon>
    </lineage>
</organism>
<dbReference type="AlphaFoldDB" id="A0A448PDG1"/>
<protein>
    <recommendedName>
        <fullName evidence="3">Lipoprotein</fullName>
    </recommendedName>
</protein>
<name>A0A448PDG1_9ACTO</name>
<keyword evidence="2" id="KW-1185">Reference proteome</keyword>
<dbReference type="Proteomes" id="UP000269542">
    <property type="component" value="Chromosome"/>
</dbReference>
<dbReference type="EMBL" id="LR134476">
    <property type="protein sequence ID" value="VEI12962.1"/>
    <property type="molecule type" value="Genomic_DNA"/>
</dbReference>
<accession>A0A448PDG1</accession>
<evidence type="ECO:0000313" key="1">
    <source>
        <dbReference type="EMBL" id="VEI12962.1"/>
    </source>
</evidence>
<evidence type="ECO:0008006" key="3">
    <source>
        <dbReference type="Google" id="ProtNLM"/>
    </source>
</evidence>
<proteinExistence type="predicted"/>
<dbReference type="KEGG" id="tbw:NCTC13354_00660"/>
<sequence>MPVAAASLDSPVVVADSSASSAALGTSQLFSSAPVVIVADSDSWEAASYGAVLGVPVLLTGGAAELPAEVADELKRLGTRTVLANGVPAQLFEKDLDVHELAAAAPALASDLGLQLEYSAEPADTDAAIEGLGSKIYGSPAQAPLDSEEFTFSYLPAQRLSAAVVVTDAAHRAALGTAVAAGASVQLSPADPRSSSAVIEAVAGADGVVGLFAEDNPDLSWQLATAHTGIQLPGGGQRVFDGKRYVALYGSPHTTTLGVLGEQGVAETVARAEQHAQPYREFTDDQVIPALEIIVTVAAGGPGDDGNYSNEWAPESFIPLIEAAQEAGQYVVIDLQPGRADFVSQAKAYEQLLAYPHVGLALDPEWRLGPNDMPLTRIGHVEIAEVNEVVNYLADFTREHNLPQKMLILHQFQVQMLRDIDQLDQSRSELAILIHVDGQGSQAAKQDTWRTLVNNAPNVTRWGWKNFYDEDVPMLDPAGTYQVEPLPDFVSYQ</sequence>